<evidence type="ECO:0000313" key="2">
    <source>
        <dbReference type="Proteomes" id="UP000186817"/>
    </source>
</evidence>
<evidence type="ECO:0000313" key="1">
    <source>
        <dbReference type="EMBL" id="OLP77585.1"/>
    </source>
</evidence>
<dbReference type="AlphaFoldDB" id="A0A1Q9C3W1"/>
<sequence length="313" mass="34475">MTEDGSQKFIPRDGVEASGRCCSCAVLQKPTDSRGGSHYQAPGFLTSSCLVWATWTASLRASKKPCRVYACLPRGRRKQAPRSVCISQDSQDVPAVPAVFERMVVGGALLFHSLDSAGDTDLSVSQGFDLAGPPPLEGTRQGIELIAFFGLIFSKAPPAISRVATFPHKHKGCMRAFCGACDETGWEARTSNMAHREVAPPNPSLTLKRKSSALSAGHQWLRHNCEGRRWFDASPWFVGLKRWQVNLDLALLCFVPHAPFRIEKGDFDRARLEALWSFLPERLINILCLQLPVCPAEKVSRSKAAEQHMEGDI</sequence>
<name>A0A1Q9C3W1_SYMMI</name>
<keyword evidence="2" id="KW-1185">Reference proteome</keyword>
<proteinExistence type="predicted"/>
<organism evidence="1 2">
    <name type="scientific">Symbiodinium microadriaticum</name>
    <name type="common">Dinoflagellate</name>
    <name type="synonym">Zooxanthella microadriatica</name>
    <dbReference type="NCBI Taxonomy" id="2951"/>
    <lineage>
        <taxon>Eukaryota</taxon>
        <taxon>Sar</taxon>
        <taxon>Alveolata</taxon>
        <taxon>Dinophyceae</taxon>
        <taxon>Suessiales</taxon>
        <taxon>Symbiodiniaceae</taxon>
        <taxon>Symbiodinium</taxon>
    </lineage>
</organism>
<comment type="caution">
    <text evidence="1">The sequence shown here is derived from an EMBL/GenBank/DDBJ whole genome shotgun (WGS) entry which is preliminary data.</text>
</comment>
<accession>A0A1Q9C3W1</accession>
<gene>
    <name evidence="1" type="ORF">AK812_SmicGene42346</name>
</gene>
<protein>
    <submittedName>
        <fullName evidence="1">Uncharacterized protein</fullName>
    </submittedName>
</protein>
<dbReference type="EMBL" id="LSRX01001741">
    <property type="protein sequence ID" value="OLP77585.1"/>
    <property type="molecule type" value="Genomic_DNA"/>
</dbReference>
<reference evidence="1 2" key="1">
    <citation type="submission" date="2016-02" db="EMBL/GenBank/DDBJ databases">
        <title>Genome analysis of coral dinoflagellate symbionts highlights evolutionary adaptations to a symbiotic lifestyle.</title>
        <authorList>
            <person name="Aranda M."/>
            <person name="Li Y."/>
            <person name="Liew Y.J."/>
            <person name="Baumgarten S."/>
            <person name="Simakov O."/>
            <person name="Wilson M."/>
            <person name="Piel J."/>
            <person name="Ashoor H."/>
            <person name="Bougouffa S."/>
            <person name="Bajic V.B."/>
            <person name="Ryu T."/>
            <person name="Ravasi T."/>
            <person name="Bayer T."/>
            <person name="Micklem G."/>
            <person name="Kim H."/>
            <person name="Bhak J."/>
            <person name="Lajeunesse T.C."/>
            <person name="Voolstra C.R."/>
        </authorList>
    </citation>
    <scope>NUCLEOTIDE SEQUENCE [LARGE SCALE GENOMIC DNA]</scope>
    <source>
        <strain evidence="1 2">CCMP2467</strain>
    </source>
</reference>
<dbReference type="OrthoDB" id="406119at2759"/>
<dbReference type="Proteomes" id="UP000186817">
    <property type="component" value="Unassembled WGS sequence"/>
</dbReference>